<dbReference type="AlphaFoldDB" id="X6PCU5"/>
<reference evidence="1 2" key="1">
    <citation type="journal article" date="2013" name="Curr. Biol.">
        <title>The Genome of the Foraminiferan Reticulomyxa filosa.</title>
        <authorList>
            <person name="Glockner G."/>
            <person name="Hulsmann N."/>
            <person name="Schleicher M."/>
            <person name="Noegel A.A."/>
            <person name="Eichinger L."/>
            <person name="Gallinger C."/>
            <person name="Pawlowski J."/>
            <person name="Sierra R."/>
            <person name="Euteneuer U."/>
            <person name="Pillet L."/>
            <person name="Moustafa A."/>
            <person name="Platzer M."/>
            <person name="Groth M."/>
            <person name="Szafranski K."/>
            <person name="Schliwa M."/>
        </authorList>
    </citation>
    <scope>NUCLEOTIDE SEQUENCE [LARGE SCALE GENOMIC DNA]</scope>
</reference>
<keyword evidence="2" id="KW-1185">Reference proteome</keyword>
<sequence length="156" mass="19199">PQLIHDHIPFSYCVLIDASSKIIHYWFAFFYIYHCIFQKYSIAATTFKKKFYHELIQKQSCSIIQNIQHLKYLIIYFDIRIQFSLIMLFKSLQNIEYNYLNFLKQQSKIKHILQCLHSIKSNKFNNQTFQTKKYFHFLFHKTEYYPQIRIEPLHEP</sequence>
<proteinExistence type="predicted"/>
<protein>
    <submittedName>
        <fullName evidence="1">Uncharacterized protein</fullName>
    </submittedName>
</protein>
<organism evidence="1 2">
    <name type="scientific">Reticulomyxa filosa</name>
    <dbReference type="NCBI Taxonomy" id="46433"/>
    <lineage>
        <taxon>Eukaryota</taxon>
        <taxon>Sar</taxon>
        <taxon>Rhizaria</taxon>
        <taxon>Retaria</taxon>
        <taxon>Foraminifera</taxon>
        <taxon>Monothalamids</taxon>
        <taxon>Reticulomyxidae</taxon>
        <taxon>Reticulomyxa</taxon>
    </lineage>
</organism>
<gene>
    <name evidence="1" type="ORF">RFI_01571</name>
</gene>
<dbReference type="EMBL" id="ASPP01001558">
    <property type="protein sequence ID" value="ETO35492.1"/>
    <property type="molecule type" value="Genomic_DNA"/>
</dbReference>
<dbReference type="Proteomes" id="UP000023152">
    <property type="component" value="Unassembled WGS sequence"/>
</dbReference>
<evidence type="ECO:0000313" key="1">
    <source>
        <dbReference type="EMBL" id="ETO35492.1"/>
    </source>
</evidence>
<feature type="non-terminal residue" evidence="1">
    <location>
        <position position="1"/>
    </location>
</feature>
<name>X6PCU5_RETFI</name>
<comment type="caution">
    <text evidence="1">The sequence shown here is derived from an EMBL/GenBank/DDBJ whole genome shotgun (WGS) entry which is preliminary data.</text>
</comment>
<accession>X6PCU5</accession>
<evidence type="ECO:0000313" key="2">
    <source>
        <dbReference type="Proteomes" id="UP000023152"/>
    </source>
</evidence>